<organism evidence="4 5">
    <name type="scientific">Streptomyces zingiberis</name>
    <dbReference type="NCBI Taxonomy" id="2053010"/>
    <lineage>
        <taxon>Bacteria</taxon>
        <taxon>Bacillati</taxon>
        <taxon>Actinomycetota</taxon>
        <taxon>Actinomycetes</taxon>
        <taxon>Kitasatosporales</taxon>
        <taxon>Streptomycetaceae</taxon>
        <taxon>Streptomyces</taxon>
    </lineage>
</organism>
<reference evidence="4 5" key="1">
    <citation type="submission" date="2020-03" db="EMBL/GenBank/DDBJ databases">
        <title>WGS of actinomycetes isolated from Thailand.</title>
        <authorList>
            <person name="Thawai C."/>
        </authorList>
    </citation>
    <scope>NUCLEOTIDE SEQUENCE [LARGE SCALE GENOMIC DNA]</scope>
    <source>
        <strain evidence="4 5">PLAI 1-29</strain>
    </source>
</reference>
<dbReference type="PANTHER" id="PTHR42059:SF1">
    <property type="entry name" value="TNT DOMAIN-CONTAINING PROTEIN"/>
    <property type="match status" value="1"/>
</dbReference>
<evidence type="ECO:0000256" key="1">
    <source>
        <dbReference type="SAM" id="MobiDB-lite"/>
    </source>
</evidence>
<feature type="signal peptide" evidence="2">
    <location>
        <begin position="1"/>
        <end position="25"/>
    </location>
</feature>
<gene>
    <name evidence="4" type="ORF">HCK00_17875</name>
</gene>
<protein>
    <submittedName>
        <fullName evidence="4">Glycohydrolase toxin TNT-related protein</fullName>
    </submittedName>
</protein>
<feature type="chain" id="PRO_5046521723" evidence="2">
    <location>
        <begin position="26"/>
        <end position="233"/>
    </location>
</feature>
<proteinExistence type="predicted"/>
<dbReference type="Proteomes" id="UP000695264">
    <property type="component" value="Unassembled WGS sequence"/>
</dbReference>
<dbReference type="Pfam" id="PF14021">
    <property type="entry name" value="TNT"/>
    <property type="match status" value="1"/>
</dbReference>
<dbReference type="InterPro" id="IPR053024">
    <property type="entry name" value="Fungal_surface_NADase"/>
</dbReference>
<dbReference type="PANTHER" id="PTHR42059">
    <property type="entry name" value="TNT DOMAIN-CONTAINING PROTEIN"/>
    <property type="match status" value="1"/>
</dbReference>
<keyword evidence="5" id="KW-1185">Reference proteome</keyword>
<sequence>MRHLRTLLVLLGTMLALGAGSTATALPLQPSRAAAPAQPGAVHHPRPPSCPTTDRTPATNRPPAPPLNRYYLGDWRLGPKNLPQHGPLARMLRGYERLDGYTPASFLACYWNDATAGWWYPSPDGWVLINGVPLKVQVELEPGQKVDLFGSGFGNFLAPAGTPFAQRALPPSNLNTLDPAYPFGYHLYEVVEPFTVEAGPARAWFGQPGGGIQYRTAQTIPQLVTAGKLKTLN</sequence>
<comment type="caution">
    <text evidence="4">The sequence shown here is derived from an EMBL/GenBank/DDBJ whole genome shotgun (WGS) entry which is preliminary data.</text>
</comment>
<keyword evidence="2" id="KW-0732">Signal</keyword>
<accession>A0ABX1BXF0</accession>
<dbReference type="EMBL" id="JAATEN010000014">
    <property type="protein sequence ID" value="NJQ02357.1"/>
    <property type="molecule type" value="Genomic_DNA"/>
</dbReference>
<evidence type="ECO:0000256" key="2">
    <source>
        <dbReference type="SAM" id="SignalP"/>
    </source>
</evidence>
<feature type="domain" description="TNT" evidence="3">
    <location>
        <begin position="139"/>
        <end position="231"/>
    </location>
</feature>
<dbReference type="InterPro" id="IPR025331">
    <property type="entry name" value="TNT"/>
</dbReference>
<evidence type="ECO:0000259" key="3">
    <source>
        <dbReference type="Pfam" id="PF14021"/>
    </source>
</evidence>
<dbReference type="RefSeq" id="WP_168102991.1">
    <property type="nucleotide sequence ID" value="NZ_JAATEN010000014.1"/>
</dbReference>
<evidence type="ECO:0000313" key="5">
    <source>
        <dbReference type="Proteomes" id="UP000695264"/>
    </source>
</evidence>
<name>A0ABX1BXF0_9ACTN</name>
<evidence type="ECO:0000313" key="4">
    <source>
        <dbReference type="EMBL" id="NJQ02357.1"/>
    </source>
</evidence>
<feature type="region of interest" description="Disordered" evidence="1">
    <location>
        <begin position="30"/>
        <end position="66"/>
    </location>
</feature>